<gene>
    <name evidence="2" type="ORF">FMM06_08170</name>
</gene>
<keyword evidence="3" id="KW-1185">Reference proteome</keyword>
<proteinExistence type="predicted"/>
<accession>A0A552UIM6</accession>
<dbReference type="Pfam" id="PF03235">
    <property type="entry name" value="GmrSD_N"/>
    <property type="match status" value="1"/>
</dbReference>
<dbReference type="OrthoDB" id="9787127at2"/>
<evidence type="ECO:0000313" key="2">
    <source>
        <dbReference type="EMBL" id="TRW18073.1"/>
    </source>
</evidence>
<dbReference type="EMBL" id="VJWA01000001">
    <property type="protein sequence ID" value="TRW18073.1"/>
    <property type="molecule type" value="Genomic_DNA"/>
</dbReference>
<dbReference type="AlphaFoldDB" id="A0A552UIM6"/>
<name>A0A552UIM6_9SPHN</name>
<evidence type="ECO:0000259" key="1">
    <source>
        <dbReference type="Pfam" id="PF03235"/>
    </source>
</evidence>
<sequence>MAEIELEFVDEDDTALQESETEAFSDAVLYSSDWTVETVISQLKSKNIDLNPRFQRRDAWTLKGKSRFIESIIIGLPIPQIVLAEKKGQRGQFIVLDGKQRLLALLQFTGQSEGDKNGFGLSGMEARTDLSRKRFSQLQKDPARRDDLNIFFNNTIRTVVIRNWPNTAFLHLVFLRLNTGSVKLSPQELRQAMVPGPFSDFIDDIAMDMKSVQRLLSRTNPDPRMRDVELLVRYLSFRRFLAEYGGRMKEFLDNCCASLNEHWNRDQNSVYRNLGDFDAGLDILFEVFGDNLLARKIGSKSFNRAIFDVLIFYATDQIIREAMLSNRETVLETYNQCLSNQAFLESVESDTAGIPHTYDRLAIWGTALRAALGIEFNVPTVTTNQDGSVRINFAGFR</sequence>
<reference evidence="2 3" key="1">
    <citation type="submission" date="2019-07" db="EMBL/GenBank/DDBJ databases">
        <title>Novel species isolated from glacier.</title>
        <authorList>
            <person name="Liu Q."/>
            <person name="Xin Y.-H."/>
        </authorList>
    </citation>
    <scope>NUCLEOTIDE SEQUENCE [LARGE SCALE GENOMIC DNA]</scope>
    <source>
        <strain evidence="2 3">LB1R16</strain>
    </source>
</reference>
<feature type="domain" description="GmrSD restriction endonucleases N-terminal" evidence="1">
    <location>
        <begin position="44"/>
        <end position="193"/>
    </location>
</feature>
<evidence type="ECO:0000313" key="3">
    <source>
        <dbReference type="Proteomes" id="UP000317894"/>
    </source>
</evidence>
<dbReference type="Proteomes" id="UP000317894">
    <property type="component" value="Unassembled WGS sequence"/>
</dbReference>
<dbReference type="PANTHER" id="PTHR39639">
    <property type="entry name" value="CHROMOSOME 16, WHOLE GENOME SHOTGUN SEQUENCE"/>
    <property type="match status" value="1"/>
</dbReference>
<comment type="caution">
    <text evidence="2">The sequence shown here is derived from an EMBL/GenBank/DDBJ whole genome shotgun (WGS) entry which is preliminary data.</text>
</comment>
<dbReference type="InterPro" id="IPR004919">
    <property type="entry name" value="GmrSD_N"/>
</dbReference>
<protein>
    <submittedName>
        <fullName evidence="2">DUF262 domain-containing protein</fullName>
    </submittedName>
</protein>
<dbReference type="RefSeq" id="WP_144236767.1">
    <property type="nucleotide sequence ID" value="NZ_VJWA01000001.1"/>
</dbReference>
<organism evidence="2 3">
    <name type="scientific">Glacieibacterium frigidum</name>
    <dbReference type="NCBI Taxonomy" id="2593303"/>
    <lineage>
        <taxon>Bacteria</taxon>
        <taxon>Pseudomonadati</taxon>
        <taxon>Pseudomonadota</taxon>
        <taxon>Alphaproteobacteria</taxon>
        <taxon>Sphingomonadales</taxon>
        <taxon>Sphingosinicellaceae</taxon>
        <taxon>Glacieibacterium</taxon>
    </lineage>
</organism>
<dbReference type="PANTHER" id="PTHR39639:SF1">
    <property type="entry name" value="DUF262 DOMAIN-CONTAINING PROTEIN"/>
    <property type="match status" value="1"/>
</dbReference>